<dbReference type="AlphaFoldDB" id="A0A0B1RVV5"/>
<name>A0A0B1RVV5_OESDE</name>
<evidence type="ECO:0000313" key="2">
    <source>
        <dbReference type="Proteomes" id="UP000053660"/>
    </source>
</evidence>
<accession>A0A0B1RVV5</accession>
<dbReference type="EMBL" id="KN611005">
    <property type="protein sequence ID" value="KHJ77193.1"/>
    <property type="molecule type" value="Genomic_DNA"/>
</dbReference>
<gene>
    <name evidence="1" type="ORF">OESDEN_23187</name>
</gene>
<keyword evidence="2" id="KW-1185">Reference proteome</keyword>
<evidence type="ECO:0000313" key="1">
    <source>
        <dbReference type="EMBL" id="KHJ77193.1"/>
    </source>
</evidence>
<reference evidence="1 2" key="1">
    <citation type="submission" date="2014-03" db="EMBL/GenBank/DDBJ databases">
        <title>Draft genome of the hookworm Oesophagostomum dentatum.</title>
        <authorList>
            <person name="Mitreva M."/>
        </authorList>
    </citation>
    <scope>NUCLEOTIDE SEQUENCE [LARGE SCALE GENOMIC DNA]</scope>
    <source>
        <strain evidence="1 2">OD-Hann</strain>
    </source>
</reference>
<protein>
    <submittedName>
        <fullName evidence="1">Uncharacterized protein</fullName>
    </submittedName>
</protein>
<organism evidence="1 2">
    <name type="scientific">Oesophagostomum dentatum</name>
    <name type="common">Nodular worm</name>
    <dbReference type="NCBI Taxonomy" id="61180"/>
    <lineage>
        <taxon>Eukaryota</taxon>
        <taxon>Metazoa</taxon>
        <taxon>Ecdysozoa</taxon>
        <taxon>Nematoda</taxon>
        <taxon>Chromadorea</taxon>
        <taxon>Rhabditida</taxon>
        <taxon>Rhabditina</taxon>
        <taxon>Rhabditomorpha</taxon>
        <taxon>Strongyloidea</taxon>
        <taxon>Strongylidae</taxon>
        <taxon>Oesophagostomum</taxon>
    </lineage>
</organism>
<proteinExistence type="predicted"/>
<dbReference type="Proteomes" id="UP000053660">
    <property type="component" value="Unassembled WGS sequence"/>
</dbReference>
<sequence length="72" mass="8022">MSWLRSSSTLDPHHPRSTAPIGIAIFVRYASLSGRHPHSIGITVRFVLRIRITISCVTRIVAVPRTLSECKV</sequence>